<comment type="caution">
    <text evidence="10">The sequence shown here is derived from an EMBL/GenBank/DDBJ whole genome shotgun (WGS) entry which is preliminary data.</text>
</comment>
<feature type="binding site" evidence="7">
    <location>
        <position position="444"/>
    </location>
    <ligand>
        <name>substrate</name>
    </ligand>
</feature>
<dbReference type="InterPro" id="IPR050985">
    <property type="entry name" value="Alpha-glycosidase_related"/>
</dbReference>
<dbReference type="InterPro" id="IPR031704">
    <property type="entry name" value="Glyco_hydro_36_N"/>
</dbReference>
<evidence type="ECO:0000256" key="4">
    <source>
        <dbReference type="ARBA" id="ARBA00023295"/>
    </source>
</evidence>
<dbReference type="Gene3D" id="3.20.20.70">
    <property type="entry name" value="Aldolase class I"/>
    <property type="match status" value="1"/>
</dbReference>
<feature type="binding site" evidence="7">
    <location>
        <position position="200"/>
    </location>
    <ligand>
        <name>substrate</name>
    </ligand>
</feature>
<keyword evidence="11" id="KW-1185">Reference proteome</keyword>
<dbReference type="CDD" id="cd14791">
    <property type="entry name" value="GH36"/>
    <property type="match status" value="1"/>
</dbReference>
<name>A0A1Y4SWE0_9FIRM</name>
<evidence type="ECO:0000256" key="7">
    <source>
        <dbReference type="PIRSR" id="PIRSR005536-2"/>
    </source>
</evidence>
<evidence type="ECO:0000256" key="2">
    <source>
        <dbReference type="ARBA" id="ARBA00012755"/>
    </source>
</evidence>
<evidence type="ECO:0000313" key="11">
    <source>
        <dbReference type="Proteomes" id="UP000195305"/>
    </source>
</evidence>
<organism evidence="10 11">
    <name type="scientific">Massilimicrobiota timonensis</name>
    <dbReference type="NCBI Taxonomy" id="1776392"/>
    <lineage>
        <taxon>Bacteria</taxon>
        <taxon>Bacillati</taxon>
        <taxon>Bacillota</taxon>
        <taxon>Erysipelotrichia</taxon>
        <taxon>Erysipelotrichales</taxon>
        <taxon>Erysipelotrichaceae</taxon>
        <taxon>Massilimicrobiota</taxon>
    </lineage>
</organism>
<dbReference type="GO" id="GO:0004557">
    <property type="term" value="F:alpha-galactosidase activity"/>
    <property type="evidence" value="ECO:0007669"/>
    <property type="project" value="UniProtKB-UniRule"/>
</dbReference>
<accession>A0A1Y4SWE0</accession>
<dbReference type="OrthoDB" id="9758822at2"/>
<evidence type="ECO:0000259" key="9">
    <source>
        <dbReference type="Pfam" id="PF16875"/>
    </source>
</evidence>
<keyword evidence="3 5" id="KW-0378">Hydrolase</keyword>
<feature type="domain" description="Glycosyl hydrolase family 36 N-terminal" evidence="9">
    <location>
        <begin position="30"/>
        <end position="286"/>
    </location>
</feature>
<dbReference type="InterPro" id="IPR017853">
    <property type="entry name" value="GH"/>
</dbReference>
<evidence type="ECO:0000256" key="5">
    <source>
        <dbReference type="PIRNR" id="PIRNR005536"/>
    </source>
</evidence>
<comment type="catalytic activity">
    <reaction evidence="1 5">
        <text>Hydrolysis of terminal, non-reducing alpha-D-galactose residues in alpha-D-galactosides, including galactose oligosaccharides, galactomannans and galactolipids.</text>
        <dbReference type="EC" id="3.2.1.22"/>
    </reaction>
</comment>
<dbReference type="PIRSF" id="PIRSF005536">
    <property type="entry name" value="Agal"/>
    <property type="match status" value="1"/>
</dbReference>
<feature type="binding site" evidence="7">
    <location>
        <begin position="477"/>
        <end position="481"/>
    </location>
    <ligand>
        <name>substrate</name>
    </ligand>
</feature>
<dbReference type="Pfam" id="PF02065">
    <property type="entry name" value="Melibiase"/>
    <property type="match status" value="1"/>
</dbReference>
<dbReference type="RefSeq" id="WP_087359214.1">
    <property type="nucleotide sequence ID" value="NZ_NFLJ01000034.1"/>
</dbReference>
<dbReference type="SUPFAM" id="SSF51445">
    <property type="entry name" value="(Trans)glycosidases"/>
    <property type="match status" value="1"/>
</dbReference>
<evidence type="ECO:0000256" key="6">
    <source>
        <dbReference type="PIRSR" id="PIRSR005536-1"/>
    </source>
</evidence>
<feature type="active site" description="Nucleophile" evidence="6">
    <location>
        <position position="479"/>
    </location>
</feature>
<dbReference type="Pfam" id="PF16875">
    <property type="entry name" value="Glyco_hydro_36N"/>
    <property type="match status" value="1"/>
</dbReference>
<dbReference type="Proteomes" id="UP000195305">
    <property type="component" value="Unassembled WGS sequence"/>
</dbReference>
<dbReference type="PANTHER" id="PTHR43053:SF3">
    <property type="entry name" value="ALPHA-GALACTOSIDASE C-RELATED"/>
    <property type="match status" value="1"/>
</dbReference>
<dbReference type="GO" id="GO:0016052">
    <property type="term" value="P:carbohydrate catabolic process"/>
    <property type="evidence" value="ECO:0007669"/>
    <property type="project" value="InterPro"/>
</dbReference>
<dbReference type="PANTHER" id="PTHR43053">
    <property type="entry name" value="GLYCOSIDASE FAMILY 31"/>
    <property type="match status" value="1"/>
</dbReference>
<dbReference type="InterPro" id="IPR038417">
    <property type="entry name" value="Alpga-gal_N_sf"/>
</dbReference>
<feature type="binding site" evidence="7">
    <location>
        <position position="527"/>
    </location>
    <ligand>
        <name>substrate</name>
    </ligand>
</feature>
<dbReference type="AlphaFoldDB" id="A0A1Y4SWE0"/>
<dbReference type="InterPro" id="IPR013780">
    <property type="entry name" value="Glyco_hydro_b"/>
</dbReference>
<dbReference type="EC" id="3.2.1.22" evidence="2 5"/>
<feature type="binding site" evidence="7">
    <location>
        <position position="549"/>
    </location>
    <ligand>
        <name>substrate</name>
    </ligand>
</feature>
<feature type="active site" description="Proton donor" evidence="6">
    <location>
        <position position="549"/>
    </location>
</feature>
<feature type="binding site" evidence="7">
    <location>
        <begin position="367"/>
        <end position="368"/>
    </location>
    <ligand>
        <name>substrate</name>
    </ligand>
</feature>
<evidence type="ECO:0000313" key="10">
    <source>
        <dbReference type="EMBL" id="OUQ33271.1"/>
    </source>
</evidence>
<keyword evidence="4 5" id="KW-0326">Glycosidase</keyword>
<sequence>MPIIYHQSSQTFHLYNDSISYIFKILKNYQLGQLYYGKRVHDKEQFDYLLELFPRPMSPCQFEGDLTFSMEHIKQEYPTYGHGDMRHPAIDITQDNGSHLLELQYQNHCIFKGKPSFEGLPATYIEDENEATTLIITLYDHVIQCQCQLSYTIYENRPVITRHVKIENQGTHSLTLNQIMSMSLDLPDCDFEMVELTGAWSRERHVKTRQLEHGIQSIYSLRGHSSHHFNPFIALKRKNCDEYHGEVYAFSFVYSGNFLAQVEVDTYDVTRIMMGIHPLGFCWTLAPNESFQTPEVVMVYTPNGLNTMSQTYHQLYQQRLTRGLYRDQVRPILINNWEATYMDFNEDKILSIAKTAKELGIELFVLDDGWFGNRNHDRAGLGDWYPNLEKLPHGIQGLSQKINDLGMQFGLWIEPEMVNKDSNLYHLHPQWVLQTPNRTLSHGRHQYVLDFSNPEVVQYIYQMLYKILSTSHISYIKWDMNRSMSEVYSSCHDHEHQGRVMHEYILGVYHLYDMLTTQFPHILFESCASGGGRFDPGMLYYAPQCWASDNSDAIERLKIQYGTSYVYPLSSIGSHVSAIPNHQVFRNTPLHTRANVAYFGTFGYELDLNELSLKEREEVMQEVQFMKKYRSLFQFGTFYRLRSPFETNETIWMVVSSQKDVAIVGYYRPLQQVNVQYNRVKLLGLDPHKKYHVSIHDIDCYGDELMNIGLLLSDSSSGESKDHVGDYVSRLYILKAK</sequence>
<dbReference type="EMBL" id="NFLJ01000034">
    <property type="protein sequence ID" value="OUQ33271.1"/>
    <property type="molecule type" value="Genomic_DNA"/>
</dbReference>
<dbReference type="PROSITE" id="PS00512">
    <property type="entry name" value="ALPHA_GALACTOSIDASE"/>
    <property type="match status" value="1"/>
</dbReference>
<dbReference type="Pfam" id="PF16874">
    <property type="entry name" value="Glyco_hydro_36C"/>
    <property type="match status" value="1"/>
</dbReference>
<dbReference type="Gene3D" id="2.70.98.60">
    <property type="entry name" value="alpha-galactosidase from lactobacil brevis"/>
    <property type="match status" value="1"/>
</dbReference>
<feature type="domain" description="Glycosyl hydrolase family 36 C-terminal" evidence="8">
    <location>
        <begin position="650"/>
        <end position="734"/>
    </location>
</feature>
<evidence type="ECO:0000259" key="8">
    <source>
        <dbReference type="Pfam" id="PF16874"/>
    </source>
</evidence>
<dbReference type="Gene3D" id="2.60.40.1180">
    <property type="entry name" value="Golgi alpha-mannosidase II"/>
    <property type="match status" value="1"/>
</dbReference>
<dbReference type="FunFam" id="3.20.20.70:FF:000118">
    <property type="entry name" value="Alpha-galactosidase"/>
    <property type="match status" value="1"/>
</dbReference>
<comment type="similarity">
    <text evidence="5">Belongs to the glycosyl hydrolase.</text>
</comment>
<dbReference type="PRINTS" id="PR00743">
    <property type="entry name" value="GLHYDRLASE36"/>
</dbReference>
<dbReference type="InterPro" id="IPR000111">
    <property type="entry name" value="Glyco_hydro_27/36_CS"/>
</dbReference>
<reference evidence="10 11" key="1">
    <citation type="journal article" date="2018" name="BMC Genomics">
        <title>Whole genome sequencing and function prediction of 133 gut anaerobes isolated from chicken caecum in pure cultures.</title>
        <authorList>
            <person name="Medvecky M."/>
            <person name="Cejkova D."/>
            <person name="Polansky O."/>
            <person name="Karasova D."/>
            <person name="Kubasova T."/>
            <person name="Cizek A."/>
            <person name="Rychlik I."/>
        </authorList>
    </citation>
    <scope>NUCLEOTIDE SEQUENCE [LARGE SCALE GENOMIC DNA]</scope>
    <source>
        <strain evidence="10 11">An13</strain>
    </source>
</reference>
<dbReference type="InterPro" id="IPR002252">
    <property type="entry name" value="Glyco_hydro_36"/>
</dbReference>
<proteinExistence type="inferred from homology"/>
<protein>
    <recommendedName>
        <fullName evidence="2 5">Alpha-galactosidase</fullName>
        <ecNumber evidence="2 5">3.2.1.22</ecNumber>
    </recommendedName>
</protein>
<evidence type="ECO:0000256" key="1">
    <source>
        <dbReference type="ARBA" id="ARBA00001255"/>
    </source>
</evidence>
<evidence type="ECO:0000256" key="3">
    <source>
        <dbReference type="ARBA" id="ARBA00022801"/>
    </source>
</evidence>
<dbReference type="InterPro" id="IPR031705">
    <property type="entry name" value="Glyco_hydro_36_C"/>
</dbReference>
<gene>
    <name evidence="10" type="ORF">B5E75_11060</name>
</gene>
<dbReference type="InterPro" id="IPR013785">
    <property type="entry name" value="Aldolase_TIM"/>
</dbReference>